<reference evidence="1 2" key="1">
    <citation type="submission" date="2020-10" db="EMBL/GenBank/DDBJ databases">
        <title>Plant Genome Project.</title>
        <authorList>
            <person name="Zhang R.-G."/>
        </authorList>
    </citation>
    <scope>NUCLEOTIDE SEQUENCE [LARGE SCALE GENOMIC DNA]</scope>
    <source>
        <strain evidence="1">FAFU-HL-1</strain>
        <tissue evidence="1">Leaf</tissue>
    </source>
</reference>
<keyword evidence="2" id="KW-1185">Reference proteome</keyword>
<evidence type="ECO:0008006" key="3">
    <source>
        <dbReference type="Google" id="ProtNLM"/>
    </source>
</evidence>
<proteinExistence type="predicted"/>
<evidence type="ECO:0000313" key="2">
    <source>
        <dbReference type="Proteomes" id="UP000657918"/>
    </source>
</evidence>
<dbReference type="EMBL" id="JADGMS010000013">
    <property type="protein sequence ID" value="KAF9669894.1"/>
    <property type="molecule type" value="Genomic_DNA"/>
</dbReference>
<evidence type="ECO:0000313" key="1">
    <source>
        <dbReference type="EMBL" id="KAF9669894.1"/>
    </source>
</evidence>
<dbReference type="Proteomes" id="UP000657918">
    <property type="component" value="Unassembled WGS sequence"/>
</dbReference>
<comment type="caution">
    <text evidence="1">The sequence shown here is derived from an EMBL/GenBank/DDBJ whole genome shotgun (WGS) entry which is preliminary data.</text>
</comment>
<dbReference type="OrthoDB" id="837339at2759"/>
<sequence length="187" mass="21631">MTNKWGRFGRVIVWCHRTDEAYCNWVEKLEKGIGQKWRDLRIYGTIVLSTRSISVDDPLMSELVCLWDNSCNAFFLHEGPVSITMEDVVAITSRSPDGIELSTLETTLLRLRTLAVKKFRQNLVLMMMFLRKMPLKKEAQQDTERSLDMSIFKDDEQSNMEKAVGTPYYISREALKAPIQRSLETTS</sequence>
<dbReference type="AlphaFoldDB" id="A0A835JK29"/>
<name>A0A835JK29_9ROSI</name>
<organism evidence="1 2">
    <name type="scientific">Salix dunnii</name>
    <dbReference type="NCBI Taxonomy" id="1413687"/>
    <lineage>
        <taxon>Eukaryota</taxon>
        <taxon>Viridiplantae</taxon>
        <taxon>Streptophyta</taxon>
        <taxon>Embryophyta</taxon>
        <taxon>Tracheophyta</taxon>
        <taxon>Spermatophyta</taxon>
        <taxon>Magnoliopsida</taxon>
        <taxon>eudicotyledons</taxon>
        <taxon>Gunneridae</taxon>
        <taxon>Pentapetalae</taxon>
        <taxon>rosids</taxon>
        <taxon>fabids</taxon>
        <taxon>Malpighiales</taxon>
        <taxon>Salicaceae</taxon>
        <taxon>Saliceae</taxon>
        <taxon>Salix</taxon>
    </lineage>
</organism>
<gene>
    <name evidence="1" type="ORF">SADUNF_Sadunf13G0012000</name>
</gene>
<protein>
    <recommendedName>
        <fullName evidence="3">Aminotransferase-like plant mobile domain-containing protein</fullName>
    </recommendedName>
</protein>
<accession>A0A835JK29</accession>